<feature type="domain" description="VOC" evidence="1">
    <location>
        <begin position="8"/>
        <end position="138"/>
    </location>
</feature>
<dbReference type="Gene3D" id="3.10.180.10">
    <property type="entry name" value="2,3-Dihydroxybiphenyl 1,2-Dioxygenase, domain 1"/>
    <property type="match status" value="1"/>
</dbReference>
<dbReference type="Pfam" id="PF00903">
    <property type="entry name" value="Glyoxalase"/>
    <property type="match status" value="1"/>
</dbReference>
<dbReference type="GO" id="GO:0051213">
    <property type="term" value="F:dioxygenase activity"/>
    <property type="evidence" value="ECO:0007669"/>
    <property type="project" value="UniProtKB-KW"/>
</dbReference>
<dbReference type="PANTHER" id="PTHR39434:SF1">
    <property type="entry name" value="VOC DOMAIN-CONTAINING PROTEIN"/>
    <property type="match status" value="1"/>
</dbReference>
<dbReference type="AlphaFoldDB" id="A0A6S6SC66"/>
<organism evidence="2">
    <name type="scientific">uncultured Thiotrichaceae bacterium</name>
    <dbReference type="NCBI Taxonomy" id="298394"/>
    <lineage>
        <taxon>Bacteria</taxon>
        <taxon>Pseudomonadati</taxon>
        <taxon>Pseudomonadota</taxon>
        <taxon>Gammaproteobacteria</taxon>
        <taxon>Thiotrichales</taxon>
        <taxon>Thiotrichaceae</taxon>
        <taxon>environmental samples</taxon>
    </lineage>
</organism>
<keyword evidence="2" id="KW-0223">Dioxygenase</keyword>
<gene>
    <name evidence="2" type="ORF">HELGO_WM28159</name>
</gene>
<reference evidence="2" key="1">
    <citation type="submission" date="2020-01" db="EMBL/GenBank/DDBJ databases">
        <authorList>
            <person name="Meier V. D."/>
            <person name="Meier V D."/>
        </authorList>
    </citation>
    <scope>NUCLEOTIDE SEQUENCE</scope>
    <source>
        <strain evidence="2">HLG_WM_MAG_07</strain>
    </source>
</reference>
<dbReference type="EMBL" id="CACVAY010000003">
    <property type="protein sequence ID" value="CAA6800290.1"/>
    <property type="molecule type" value="Genomic_DNA"/>
</dbReference>
<dbReference type="PANTHER" id="PTHR39434">
    <property type="match status" value="1"/>
</dbReference>
<dbReference type="SUPFAM" id="SSF54593">
    <property type="entry name" value="Glyoxalase/Bleomycin resistance protein/Dihydroxybiphenyl dioxygenase"/>
    <property type="match status" value="1"/>
</dbReference>
<dbReference type="InterPro" id="IPR029068">
    <property type="entry name" value="Glyas_Bleomycin-R_OHBP_Dase"/>
</dbReference>
<evidence type="ECO:0000313" key="2">
    <source>
        <dbReference type="EMBL" id="CAA6800290.1"/>
    </source>
</evidence>
<proteinExistence type="predicted"/>
<protein>
    <submittedName>
        <fullName evidence="2">Probable dioxygenase</fullName>
    </submittedName>
</protein>
<name>A0A6S6SC66_9GAMM</name>
<accession>A0A6S6SC66</accession>
<dbReference type="InterPro" id="IPR037523">
    <property type="entry name" value="VOC_core"/>
</dbReference>
<keyword evidence="2" id="KW-0560">Oxidoreductase</keyword>
<sequence length="148" mass="16889">MLESPNIMPFHLAIQVRNMTEAKHFYGGVLGFAEGRSDKHWVDYNCFGHQLVCHLNPELGDNGHINHYCNDVDAHAVPVPHFGVVLEMNEWKIFAEKLTHNKVAFIIEPYIRFAGQTGEQATLFFKDPSGNALEFKSFQNIDEQLFAQ</sequence>
<dbReference type="PROSITE" id="PS51819">
    <property type="entry name" value="VOC"/>
    <property type="match status" value="1"/>
</dbReference>
<dbReference type="InterPro" id="IPR004360">
    <property type="entry name" value="Glyas_Fos-R_dOase_dom"/>
</dbReference>
<evidence type="ECO:0000259" key="1">
    <source>
        <dbReference type="PROSITE" id="PS51819"/>
    </source>
</evidence>